<dbReference type="PROSITE" id="PS50977">
    <property type="entry name" value="HTH_TETR_2"/>
    <property type="match status" value="1"/>
</dbReference>
<organism evidence="6 7">
    <name type="scientific">Natrialba hulunbeirensis JCM 10989</name>
    <dbReference type="NCBI Taxonomy" id="1227493"/>
    <lineage>
        <taxon>Archaea</taxon>
        <taxon>Methanobacteriati</taxon>
        <taxon>Methanobacteriota</taxon>
        <taxon>Stenosarchaea group</taxon>
        <taxon>Halobacteria</taxon>
        <taxon>Halobacteriales</taxon>
        <taxon>Natrialbaceae</taxon>
        <taxon>Natrialba</taxon>
    </lineage>
</organism>
<evidence type="ECO:0000256" key="1">
    <source>
        <dbReference type="ARBA" id="ARBA00023015"/>
    </source>
</evidence>
<evidence type="ECO:0000256" key="2">
    <source>
        <dbReference type="ARBA" id="ARBA00023125"/>
    </source>
</evidence>
<dbReference type="PATRIC" id="fig|1227493.4.peg.2583"/>
<dbReference type="InterPro" id="IPR009057">
    <property type="entry name" value="Homeodomain-like_sf"/>
</dbReference>
<dbReference type="AlphaFoldDB" id="L9ZVP8"/>
<dbReference type="Gene3D" id="1.10.357.10">
    <property type="entry name" value="Tetracycline Repressor, domain 2"/>
    <property type="match status" value="1"/>
</dbReference>
<dbReference type="Proteomes" id="UP000011519">
    <property type="component" value="Unassembled WGS sequence"/>
</dbReference>
<keyword evidence="1" id="KW-0805">Transcription regulation</keyword>
<dbReference type="OrthoDB" id="135877at2157"/>
<keyword evidence="2 4" id="KW-0238">DNA-binding</keyword>
<dbReference type="InterPro" id="IPR001647">
    <property type="entry name" value="HTH_TetR"/>
</dbReference>
<name>L9ZVP8_9EURY</name>
<protein>
    <submittedName>
        <fullName evidence="6">TetR family regulator</fullName>
    </submittedName>
</protein>
<evidence type="ECO:0000313" key="7">
    <source>
        <dbReference type="Proteomes" id="UP000011519"/>
    </source>
</evidence>
<comment type="caution">
    <text evidence="6">The sequence shown here is derived from an EMBL/GenBank/DDBJ whole genome shotgun (WGS) entry which is preliminary data.</text>
</comment>
<proteinExistence type="predicted"/>
<dbReference type="PANTHER" id="PTHR30055:SF234">
    <property type="entry name" value="HTH-TYPE TRANSCRIPTIONAL REGULATOR BETI"/>
    <property type="match status" value="1"/>
</dbReference>
<dbReference type="InterPro" id="IPR050109">
    <property type="entry name" value="HTH-type_TetR-like_transc_reg"/>
</dbReference>
<dbReference type="RefSeq" id="WP_006653754.1">
    <property type="nucleotide sequence ID" value="NZ_AOIM01000035.1"/>
</dbReference>
<dbReference type="GO" id="GO:0003700">
    <property type="term" value="F:DNA-binding transcription factor activity"/>
    <property type="evidence" value="ECO:0007669"/>
    <property type="project" value="TreeGrafter"/>
</dbReference>
<dbReference type="PRINTS" id="PR00455">
    <property type="entry name" value="HTHTETR"/>
</dbReference>
<dbReference type="SUPFAM" id="SSF46689">
    <property type="entry name" value="Homeodomain-like"/>
    <property type="match status" value="1"/>
</dbReference>
<keyword evidence="3" id="KW-0804">Transcription</keyword>
<dbReference type="STRING" id="1227493.C483_12893"/>
<dbReference type="PANTHER" id="PTHR30055">
    <property type="entry name" value="HTH-TYPE TRANSCRIPTIONAL REGULATOR RUTR"/>
    <property type="match status" value="1"/>
</dbReference>
<dbReference type="EMBL" id="AOIM01000035">
    <property type="protein sequence ID" value="ELY90409.1"/>
    <property type="molecule type" value="Genomic_DNA"/>
</dbReference>
<keyword evidence="7" id="KW-1185">Reference proteome</keyword>
<gene>
    <name evidence="6" type="ORF">C483_12893</name>
</gene>
<evidence type="ECO:0000259" key="5">
    <source>
        <dbReference type="PROSITE" id="PS50977"/>
    </source>
</evidence>
<feature type="domain" description="HTH tetR-type" evidence="5">
    <location>
        <begin position="2"/>
        <end position="62"/>
    </location>
</feature>
<dbReference type="Pfam" id="PF00440">
    <property type="entry name" value="TetR_N"/>
    <property type="match status" value="1"/>
</dbReference>
<evidence type="ECO:0000256" key="3">
    <source>
        <dbReference type="ARBA" id="ARBA00023163"/>
    </source>
</evidence>
<sequence length="110" mass="12554">MDDTERTIFEATNRVLWEHGYADLTMQYIADESELSKATIHSHYGSKERLFAAFLTSLDERYSDRLDEVSEKTAREQLEELLTMQLTETADNRGIDDTSAIGETPSEVTT</sequence>
<reference evidence="6 7" key="1">
    <citation type="journal article" date="2014" name="PLoS Genet.">
        <title>Phylogenetically driven sequencing of extremely halophilic archaea reveals strategies for static and dynamic osmo-response.</title>
        <authorList>
            <person name="Becker E.A."/>
            <person name="Seitzer P.M."/>
            <person name="Tritt A."/>
            <person name="Larsen D."/>
            <person name="Krusor M."/>
            <person name="Yao A.I."/>
            <person name="Wu D."/>
            <person name="Madern D."/>
            <person name="Eisen J.A."/>
            <person name="Darling A.E."/>
            <person name="Facciotti M.T."/>
        </authorList>
    </citation>
    <scope>NUCLEOTIDE SEQUENCE [LARGE SCALE GENOMIC DNA]</scope>
    <source>
        <strain evidence="6 7">JCM 10989</strain>
    </source>
</reference>
<feature type="DNA-binding region" description="H-T-H motif" evidence="4">
    <location>
        <begin position="25"/>
        <end position="44"/>
    </location>
</feature>
<accession>L9ZVP8</accession>
<evidence type="ECO:0000256" key="4">
    <source>
        <dbReference type="PROSITE-ProRule" id="PRU00335"/>
    </source>
</evidence>
<dbReference type="GO" id="GO:0000976">
    <property type="term" value="F:transcription cis-regulatory region binding"/>
    <property type="evidence" value="ECO:0007669"/>
    <property type="project" value="TreeGrafter"/>
</dbReference>
<evidence type="ECO:0000313" key="6">
    <source>
        <dbReference type="EMBL" id="ELY90409.1"/>
    </source>
</evidence>